<evidence type="ECO:0000313" key="3">
    <source>
        <dbReference type="Proteomes" id="UP000262325"/>
    </source>
</evidence>
<keyword evidence="1" id="KW-0472">Membrane</keyword>
<dbReference type="Pfam" id="PF03956">
    <property type="entry name" value="Lys_export"/>
    <property type="match status" value="1"/>
</dbReference>
<dbReference type="Proteomes" id="UP000262325">
    <property type="component" value="Unassembled WGS sequence"/>
</dbReference>
<keyword evidence="1" id="KW-0812">Transmembrane</keyword>
<dbReference type="EMBL" id="DPPF01000126">
    <property type="protein sequence ID" value="HCW93282.1"/>
    <property type="molecule type" value="Genomic_DNA"/>
</dbReference>
<feature type="transmembrane region" description="Helical" evidence="1">
    <location>
        <begin position="59"/>
        <end position="85"/>
    </location>
</feature>
<feature type="transmembrane region" description="Helical" evidence="1">
    <location>
        <begin position="29"/>
        <end position="47"/>
    </location>
</feature>
<dbReference type="GO" id="GO:0015661">
    <property type="term" value="F:L-lysine efflux transmembrane transporter activity"/>
    <property type="evidence" value="ECO:0007669"/>
    <property type="project" value="InterPro"/>
</dbReference>
<evidence type="ECO:0008006" key="4">
    <source>
        <dbReference type="Google" id="ProtNLM"/>
    </source>
</evidence>
<dbReference type="InterPro" id="IPR005642">
    <property type="entry name" value="LysO"/>
</dbReference>
<keyword evidence="1" id="KW-1133">Transmembrane helix</keyword>
<evidence type="ECO:0000313" key="2">
    <source>
        <dbReference type="EMBL" id="HCW93282.1"/>
    </source>
</evidence>
<organism evidence="2 3">
    <name type="scientific">Flexistipes sinusarabici</name>
    <dbReference type="NCBI Taxonomy" id="2352"/>
    <lineage>
        <taxon>Bacteria</taxon>
        <taxon>Pseudomonadati</taxon>
        <taxon>Deferribacterota</taxon>
        <taxon>Deferribacteres</taxon>
        <taxon>Deferribacterales</taxon>
        <taxon>Flexistipitaceae</taxon>
        <taxon>Flexistipes</taxon>
    </lineage>
</organism>
<protein>
    <recommendedName>
        <fullName evidence="4">DUF340 domain-containing protein</fullName>
    </recommendedName>
</protein>
<proteinExistence type="predicted"/>
<comment type="caution">
    <text evidence="2">The sequence shown here is derived from an EMBL/GenBank/DDBJ whole genome shotgun (WGS) entry which is preliminary data.</text>
</comment>
<gene>
    <name evidence="2" type="ORF">DHM44_06345</name>
</gene>
<reference evidence="2 3" key="1">
    <citation type="journal article" date="2018" name="Nat. Biotechnol.">
        <title>A standardized bacterial taxonomy based on genome phylogeny substantially revises the tree of life.</title>
        <authorList>
            <person name="Parks D.H."/>
            <person name="Chuvochina M."/>
            <person name="Waite D.W."/>
            <person name="Rinke C."/>
            <person name="Skarshewski A."/>
            <person name="Chaumeil P.A."/>
            <person name="Hugenholtz P."/>
        </authorList>
    </citation>
    <scope>NUCLEOTIDE SEQUENCE [LARGE SCALE GENOMIC DNA]</scope>
    <source>
        <strain evidence="2">UBA8672</strain>
    </source>
</reference>
<dbReference type="AlphaFoldDB" id="A0A3D5QDN9"/>
<evidence type="ECO:0000256" key="1">
    <source>
        <dbReference type="SAM" id="Phobius"/>
    </source>
</evidence>
<accession>A0A3D5QDN9</accession>
<sequence length="89" mass="9753">MLIFLLFLMTGIALGYFLNGKHVDKTQKIFLNISILLLLFFMGASIGKDPELFDKIAGFGFQALVIASSTIFFSIIGVLIVVSFMGGEK</sequence>
<name>A0A3D5QDN9_FLESI</name>